<keyword evidence="2" id="KW-1185">Reference proteome</keyword>
<organism evidence="1 2">
    <name type="scientific">Massilia terrae</name>
    <dbReference type="NCBI Taxonomy" id="1811224"/>
    <lineage>
        <taxon>Bacteria</taxon>
        <taxon>Pseudomonadati</taxon>
        <taxon>Pseudomonadota</taxon>
        <taxon>Betaproteobacteria</taxon>
        <taxon>Burkholderiales</taxon>
        <taxon>Oxalobacteraceae</taxon>
        <taxon>Telluria group</taxon>
        <taxon>Massilia</taxon>
    </lineage>
</organism>
<name>A0ABT2D192_9BURK</name>
<dbReference type="Proteomes" id="UP001204621">
    <property type="component" value="Unassembled WGS sequence"/>
</dbReference>
<comment type="caution">
    <text evidence="1">The sequence shown here is derived from an EMBL/GenBank/DDBJ whole genome shotgun (WGS) entry which is preliminary data.</text>
</comment>
<dbReference type="RefSeq" id="WP_258813208.1">
    <property type="nucleotide sequence ID" value="NZ_JANUGU010000007.1"/>
</dbReference>
<dbReference type="PANTHER" id="PTHR34408:SF1">
    <property type="entry name" value="GLYCOSYL HYDROLASE FAMILY 19 DOMAIN-CONTAINING PROTEIN HI_1415"/>
    <property type="match status" value="1"/>
</dbReference>
<dbReference type="SUPFAM" id="SSF53955">
    <property type="entry name" value="Lysozyme-like"/>
    <property type="match status" value="1"/>
</dbReference>
<dbReference type="InterPro" id="IPR052354">
    <property type="entry name" value="Cell_Wall_Dynamics_Protein"/>
</dbReference>
<reference evidence="1 2" key="1">
    <citation type="submission" date="2022-08" db="EMBL/GenBank/DDBJ databases">
        <title>Reclassification of Massilia species as members of the genera Telluria, Duganella, Pseudoduganella, Mokoshia gen. nov. and Zemynaea gen. nov. using orthogonal and non-orthogonal genome-based approaches.</title>
        <authorList>
            <person name="Bowman J.P."/>
        </authorList>
    </citation>
    <scope>NUCLEOTIDE SEQUENCE [LARGE SCALE GENOMIC DNA]</scope>
    <source>
        <strain evidence="1 2">JCM 31606</strain>
    </source>
</reference>
<gene>
    <name evidence="1" type="ORF">NX778_18230</name>
</gene>
<evidence type="ECO:0000313" key="1">
    <source>
        <dbReference type="EMBL" id="MCS0660014.1"/>
    </source>
</evidence>
<protein>
    <submittedName>
        <fullName evidence="1">Lytic enzyme</fullName>
    </submittedName>
</protein>
<dbReference type="EMBL" id="JANUGU010000007">
    <property type="protein sequence ID" value="MCS0660014.1"/>
    <property type="molecule type" value="Genomic_DNA"/>
</dbReference>
<proteinExistence type="predicted"/>
<dbReference type="Gene3D" id="1.10.530.10">
    <property type="match status" value="1"/>
</dbReference>
<dbReference type="InterPro" id="IPR023346">
    <property type="entry name" value="Lysozyme-like_dom_sf"/>
</dbReference>
<evidence type="ECO:0000313" key="2">
    <source>
        <dbReference type="Proteomes" id="UP001204621"/>
    </source>
</evidence>
<accession>A0ABT2D192</accession>
<sequence length="227" mass="24830">MTVQVSPEQIAQLAPRMQPRYRAGFAHGQAVLDSWGISANPRRVVQFFAQVLHESLALTLEYENLDYGAARLAAVWPLRFRPLGRLDPASYAHDPRQLANLVYGKRMGNVAADDGYTYRGRGLLQLTGKDSYARATRALATRVAKGPDFVAHPDAVLDPAWCLPAAAAVWEDMGCNELADQDDLTELTRRINGAENGLADRDAWCRTAAALWCPELAGAALARGQRG</sequence>
<dbReference type="PANTHER" id="PTHR34408">
    <property type="entry name" value="FAMILY PROTEIN, PUTATIVE-RELATED"/>
    <property type="match status" value="1"/>
</dbReference>